<reference evidence="2 3" key="1">
    <citation type="submission" date="2018-11" db="EMBL/GenBank/DDBJ databases">
        <authorList>
            <consortium name="Pathogen Informatics"/>
        </authorList>
    </citation>
    <scope>NUCLEOTIDE SEQUENCE [LARGE SCALE GENOMIC DNA]</scope>
</reference>
<accession>A0A3P6QS72</accession>
<evidence type="ECO:0000313" key="3">
    <source>
        <dbReference type="Proteomes" id="UP000271098"/>
    </source>
</evidence>
<gene>
    <name evidence="2" type="ORF">GPUH_LOCUS6062</name>
</gene>
<feature type="compositionally biased region" description="Low complexity" evidence="1">
    <location>
        <begin position="1"/>
        <end position="14"/>
    </location>
</feature>
<sequence length="72" mass="7518">MRLMSYSSPLSSCSTPGWNDPPPVLGGSAKIASPSPGVATGALANRHRRPVHPAIQVILLIQHLSSILPVNP</sequence>
<feature type="region of interest" description="Disordered" evidence="1">
    <location>
        <begin position="1"/>
        <end position="31"/>
    </location>
</feature>
<evidence type="ECO:0000256" key="1">
    <source>
        <dbReference type="SAM" id="MobiDB-lite"/>
    </source>
</evidence>
<evidence type="ECO:0000313" key="2">
    <source>
        <dbReference type="EMBL" id="VDK53262.1"/>
    </source>
</evidence>
<dbReference type="Proteomes" id="UP000271098">
    <property type="component" value="Unassembled WGS sequence"/>
</dbReference>
<proteinExistence type="predicted"/>
<dbReference type="OrthoDB" id="5791256at2759"/>
<dbReference type="EMBL" id="UYRT01013672">
    <property type="protein sequence ID" value="VDK53262.1"/>
    <property type="molecule type" value="Genomic_DNA"/>
</dbReference>
<keyword evidence="3" id="KW-1185">Reference proteome</keyword>
<dbReference type="AlphaFoldDB" id="A0A3P6QS72"/>
<name>A0A3P6QS72_9BILA</name>
<organism evidence="2 3">
    <name type="scientific">Gongylonema pulchrum</name>
    <dbReference type="NCBI Taxonomy" id="637853"/>
    <lineage>
        <taxon>Eukaryota</taxon>
        <taxon>Metazoa</taxon>
        <taxon>Ecdysozoa</taxon>
        <taxon>Nematoda</taxon>
        <taxon>Chromadorea</taxon>
        <taxon>Rhabditida</taxon>
        <taxon>Spirurina</taxon>
        <taxon>Spiruromorpha</taxon>
        <taxon>Spiruroidea</taxon>
        <taxon>Gongylonematidae</taxon>
        <taxon>Gongylonema</taxon>
    </lineage>
</organism>
<protein>
    <submittedName>
        <fullName evidence="2">Uncharacterized protein</fullName>
    </submittedName>
</protein>